<protein>
    <recommendedName>
        <fullName evidence="6">DUF1264-domain-containing protein</fullName>
    </recommendedName>
</protein>
<gene>
    <name evidence="4" type="ORF">JBS370_LOCUS12869</name>
    <name evidence="3" type="ORF">ZHD862_LOCUS15438</name>
</gene>
<evidence type="ECO:0000313" key="4">
    <source>
        <dbReference type="EMBL" id="CAF3756509.1"/>
    </source>
</evidence>
<dbReference type="Proteomes" id="UP000663836">
    <property type="component" value="Unassembled WGS sequence"/>
</dbReference>
<dbReference type="PANTHER" id="PTHR31360:SF0">
    <property type="entry name" value="OIL BODY-ASSOCIATED PROTEIN 1B"/>
    <property type="match status" value="1"/>
</dbReference>
<organism evidence="3 5">
    <name type="scientific">Rotaria sordida</name>
    <dbReference type="NCBI Taxonomy" id="392033"/>
    <lineage>
        <taxon>Eukaryota</taxon>
        <taxon>Metazoa</taxon>
        <taxon>Spiralia</taxon>
        <taxon>Gnathifera</taxon>
        <taxon>Rotifera</taxon>
        <taxon>Eurotatoria</taxon>
        <taxon>Bdelloidea</taxon>
        <taxon>Philodinida</taxon>
        <taxon>Philodinidae</taxon>
        <taxon>Rotaria</taxon>
    </lineage>
</organism>
<dbReference type="EMBL" id="CAJOBD010001071">
    <property type="protein sequence ID" value="CAF3756509.1"/>
    <property type="molecule type" value="Genomic_DNA"/>
</dbReference>
<proteinExistence type="inferred from homology"/>
<dbReference type="EMBL" id="CAJNOT010000698">
    <property type="protein sequence ID" value="CAF1058452.1"/>
    <property type="molecule type" value="Genomic_DNA"/>
</dbReference>
<dbReference type="PANTHER" id="PTHR31360">
    <property type="match status" value="1"/>
</dbReference>
<feature type="region of interest" description="Disordered" evidence="2">
    <location>
        <begin position="218"/>
        <end position="264"/>
    </location>
</feature>
<dbReference type="Proteomes" id="UP000663864">
    <property type="component" value="Unassembled WGS sequence"/>
</dbReference>
<comment type="caution">
    <text evidence="3">The sequence shown here is derived from an EMBL/GenBank/DDBJ whole genome shotgun (WGS) entry which is preliminary data.</text>
</comment>
<evidence type="ECO:0000256" key="1">
    <source>
        <dbReference type="ARBA" id="ARBA00009740"/>
    </source>
</evidence>
<evidence type="ECO:0000313" key="3">
    <source>
        <dbReference type="EMBL" id="CAF1058452.1"/>
    </source>
</evidence>
<dbReference type="Pfam" id="PF06884">
    <property type="entry name" value="DUF1264"/>
    <property type="match status" value="1"/>
</dbReference>
<feature type="compositionally biased region" description="Polar residues" evidence="2">
    <location>
        <begin position="248"/>
        <end position="264"/>
    </location>
</feature>
<evidence type="ECO:0000313" key="5">
    <source>
        <dbReference type="Proteomes" id="UP000663864"/>
    </source>
</evidence>
<evidence type="ECO:0000256" key="2">
    <source>
        <dbReference type="SAM" id="MobiDB-lite"/>
    </source>
</evidence>
<comment type="similarity">
    <text evidence="1">Belongs to the OBAP family.</text>
</comment>
<accession>A0A814L0G2</accession>
<sequence length="264" mass="30198">MQKLLGYALAFGAGISTAKLLQWFPVANQHQHQHQHGEQTPGSKMTMKGRILDMGARMAGHFAPINSIHQHVCGFHFYSGELNRQLIAHHYCSHINQDVRQCVIYDSDRADARLIGIEYIISEKIFNQLPPEEKKLWHSHVYEVKSGELITPGVPDIAEKEVMKELINTYGKTFHTWQIDRGDTIPLGVPQLMMAFLQDGQINEDLVRQRDEYYKVSTEDKKRQRTDIEPPKDTHGADAWSKSGKAVQLTTSESKMKTTKWSLF</sequence>
<reference evidence="3" key="1">
    <citation type="submission" date="2021-02" db="EMBL/GenBank/DDBJ databases">
        <authorList>
            <person name="Nowell W R."/>
        </authorList>
    </citation>
    <scope>NUCLEOTIDE SEQUENCE</scope>
</reference>
<evidence type="ECO:0008006" key="6">
    <source>
        <dbReference type="Google" id="ProtNLM"/>
    </source>
</evidence>
<dbReference type="AlphaFoldDB" id="A0A814L0G2"/>
<dbReference type="InterPro" id="IPR010686">
    <property type="entry name" value="OBAP-like"/>
</dbReference>
<name>A0A814L0G2_9BILA</name>
<feature type="compositionally biased region" description="Basic and acidic residues" evidence="2">
    <location>
        <begin position="218"/>
        <end position="236"/>
    </location>
</feature>